<dbReference type="GO" id="GO:0019843">
    <property type="term" value="F:rRNA binding"/>
    <property type="evidence" value="ECO:0007669"/>
    <property type="project" value="UniProtKB-KW"/>
</dbReference>
<evidence type="ECO:0000256" key="2">
    <source>
        <dbReference type="ARBA" id="ARBA00022730"/>
    </source>
</evidence>
<accession>A0A3B1DZU8</accession>
<evidence type="ECO:0000313" key="6">
    <source>
        <dbReference type="EMBL" id="VAX41978.1"/>
    </source>
</evidence>
<evidence type="ECO:0000256" key="5">
    <source>
        <dbReference type="ARBA" id="ARBA00023274"/>
    </source>
</evidence>
<dbReference type="PANTHER" id="PTHR10744:SF1">
    <property type="entry name" value="SMALL RIBOSOMAL SUBUNIT PROTEIN US17M"/>
    <property type="match status" value="1"/>
</dbReference>
<evidence type="ECO:0000256" key="4">
    <source>
        <dbReference type="ARBA" id="ARBA00022980"/>
    </source>
</evidence>
<organism evidence="6">
    <name type="scientific">hydrothermal vent metagenome</name>
    <dbReference type="NCBI Taxonomy" id="652676"/>
    <lineage>
        <taxon>unclassified sequences</taxon>
        <taxon>metagenomes</taxon>
        <taxon>ecological metagenomes</taxon>
    </lineage>
</organism>
<dbReference type="Gene3D" id="2.40.50.140">
    <property type="entry name" value="Nucleic acid-binding proteins"/>
    <property type="match status" value="1"/>
</dbReference>
<protein>
    <submittedName>
        <fullName evidence="6">SSU ribosomal protein S17p (S11e)</fullName>
    </submittedName>
</protein>
<dbReference type="InterPro" id="IPR000266">
    <property type="entry name" value="Ribosomal_uS17"/>
</dbReference>
<dbReference type="GO" id="GO:0022627">
    <property type="term" value="C:cytosolic small ribosomal subunit"/>
    <property type="evidence" value="ECO:0007669"/>
    <property type="project" value="TreeGrafter"/>
</dbReference>
<reference evidence="6" key="1">
    <citation type="submission" date="2018-06" db="EMBL/GenBank/DDBJ databases">
        <authorList>
            <person name="Zhirakovskaya E."/>
        </authorList>
    </citation>
    <scope>NUCLEOTIDE SEQUENCE</scope>
</reference>
<gene>
    <name evidence="6" type="ORF">MNBD_PLANCTO02-281</name>
</gene>
<proteinExistence type="inferred from homology"/>
<dbReference type="Pfam" id="PF00366">
    <property type="entry name" value="Ribosomal_S17"/>
    <property type="match status" value="1"/>
</dbReference>
<evidence type="ECO:0000256" key="1">
    <source>
        <dbReference type="ARBA" id="ARBA00010254"/>
    </source>
</evidence>
<dbReference type="GO" id="GO:0006412">
    <property type="term" value="P:translation"/>
    <property type="evidence" value="ECO:0007669"/>
    <property type="project" value="InterPro"/>
</dbReference>
<dbReference type="NCBIfam" id="NF004123">
    <property type="entry name" value="PRK05610.1"/>
    <property type="match status" value="1"/>
</dbReference>
<keyword evidence="5" id="KW-0687">Ribonucleoprotein</keyword>
<keyword evidence="3" id="KW-0694">RNA-binding</keyword>
<dbReference type="NCBIfam" id="TIGR03635">
    <property type="entry name" value="uS17_bact"/>
    <property type="match status" value="1"/>
</dbReference>
<sequence>MKKKLVGMVTSNKCDKTIKVEVERRYRHPLYGKIVRGRTVCHAHDEENKAKQGDRVEIIESRPMSKTKRWSLVQVVEAGPAEE</sequence>
<dbReference type="PANTHER" id="PTHR10744">
    <property type="entry name" value="40S RIBOSOMAL PROTEIN S11 FAMILY MEMBER"/>
    <property type="match status" value="1"/>
</dbReference>
<dbReference type="CDD" id="cd00364">
    <property type="entry name" value="Ribosomal_uS17"/>
    <property type="match status" value="1"/>
</dbReference>
<dbReference type="InterPro" id="IPR012340">
    <property type="entry name" value="NA-bd_OB-fold"/>
</dbReference>
<evidence type="ECO:0000256" key="3">
    <source>
        <dbReference type="ARBA" id="ARBA00022884"/>
    </source>
</evidence>
<dbReference type="PRINTS" id="PR00973">
    <property type="entry name" value="RIBOSOMALS17"/>
</dbReference>
<dbReference type="EMBL" id="UOGL01000604">
    <property type="protein sequence ID" value="VAX41978.1"/>
    <property type="molecule type" value="Genomic_DNA"/>
</dbReference>
<keyword evidence="2" id="KW-0699">rRNA-binding</keyword>
<dbReference type="HAMAP" id="MF_01345_B">
    <property type="entry name" value="Ribosomal_uS17_B"/>
    <property type="match status" value="1"/>
</dbReference>
<keyword evidence="4 6" id="KW-0689">Ribosomal protein</keyword>
<comment type="similarity">
    <text evidence="1">Belongs to the universal ribosomal protein uS17 family.</text>
</comment>
<dbReference type="InterPro" id="IPR019984">
    <property type="entry name" value="Ribosomal_uS17_bact/chlr"/>
</dbReference>
<dbReference type="SUPFAM" id="SSF50249">
    <property type="entry name" value="Nucleic acid-binding proteins"/>
    <property type="match status" value="1"/>
</dbReference>
<dbReference type="AlphaFoldDB" id="A0A3B1DZU8"/>
<name>A0A3B1DZU8_9ZZZZ</name>
<dbReference type="GO" id="GO:0003735">
    <property type="term" value="F:structural constituent of ribosome"/>
    <property type="evidence" value="ECO:0007669"/>
    <property type="project" value="InterPro"/>
</dbReference>